<evidence type="ECO:0000313" key="1">
    <source>
        <dbReference type="EMBL" id="NIA66970.1"/>
    </source>
</evidence>
<comment type="caution">
    <text evidence="1">The sequence shown here is derived from an EMBL/GenBank/DDBJ whole genome shotgun (WGS) entry which is preliminary data.</text>
</comment>
<dbReference type="Gene3D" id="3.40.630.30">
    <property type="match status" value="1"/>
</dbReference>
<organism evidence="1 2">
    <name type="scientific">Pelagibius litoralis</name>
    <dbReference type="NCBI Taxonomy" id="374515"/>
    <lineage>
        <taxon>Bacteria</taxon>
        <taxon>Pseudomonadati</taxon>
        <taxon>Pseudomonadota</taxon>
        <taxon>Alphaproteobacteria</taxon>
        <taxon>Rhodospirillales</taxon>
        <taxon>Rhodovibrionaceae</taxon>
        <taxon>Pelagibius</taxon>
    </lineage>
</organism>
<accession>A0A967C2D5</accession>
<keyword evidence="2" id="KW-1185">Reference proteome</keyword>
<evidence type="ECO:0000313" key="2">
    <source>
        <dbReference type="Proteomes" id="UP000761264"/>
    </source>
</evidence>
<dbReference type="RefSeq" id="WP_167220275.1">
    <property type="nucleotide sequence ID" value="NZ_JAAQPH010000001.1"/>
</dbReference>
<dbReference type="AlphaFoldDB" id="A0A967C2D5"/>
<evidence type="ECO:0008006" key="3">
    <source>
        <dbReference type="Google" id="ProtNLM"/>
    </source>
</evidence>
<sequence length="143" mass="16061">MKGPQIVAFEPAHLIDIDPPVLLNGQMQRFAAAYRPAGPAFTLVEKGRALGCGGLILDGKLGHAWAFLSDALRRRPQLLHRTVRRALPALIEHYELEAVTAEAHVDFAAAQLWLKRLGFEFEEIAPRFAGTTENYVRYKIWLE</sequence>
<dbReference type="InterPro" id="IPR016181">
    <property type="entry name" value="Acyl_CoA_acyltransferase"/>
</dbReference>
<proteinExistence type="predicted"/>
<dbReference type="SUPFAM" id="SSF55729">
    <property type="entry name" value="Acyl-CoA N-acyltransferases (Nat)"/>
    <property type="match status" value="1"/>
</dbReference>
<dbReference type="EMBL" id="JAAQPH010000001">
    <property type="protein sequence ID" value="NIA66970.1"/>
    <property type="molecule type" value="Genomic_DNA"/>
</dbReference>
<dbReference type="Proteomes" id="UP000761264">
    <property type="component" value="Unassembled WGS sequence"/>
</dbReference>
<protein>
    <recommendedName>
        <fullName evidence="3">N-acetyltransferase domain-containing protein</fullName>
    </recommendedName>
</protein>
<gene>
    <name evidence="1" type="ORF">HBA54_00010</name>
</gene>
<name>A0A967C2D5_9PROT</name>
<reference evidence="1" key="1">
    <citation type="submission" date="2020-03" db="EMBL/GenBank/DDBJ databases">
        <title>Genome of Pelagibius litoralis DSM 21314T.</title>
        <authorList>
            <person name="Wang G."/>
        </authorList>
    </citation>
    <scope>NUCLEOTIDE SEQUENCE</scope>
    <source>
        <strain evidence="1">DSM 21314</strain>
    </source>
</reference>